<comment type="similarity">
    <text evidence="1">Belongs to the phosphate/phosphite/phosphonate binding protein family.</text>
</comment>
<dbReference type="EMBL" id="JAELYA010000004">
    <property type="protein sequence ID" value="MBO3275807.1"/>
    <property type="molecule type" value="Genomic_DNA"/>
</dbReference>
<dbReference type="Pfam" id="PF12974">
    <property type="entry name" value="Phosphonate-bd"/>
    <property type="match status" value="1"/>
</dbReference>
<proteinExistence type="inferred from homology"/>
<keyword evidence="4" id="KW-1185">Reference proteome</keyword>
<dbReference type="NCBIfam" id="TIGR01098">
    <property type="entry name" value="3A0109s03R"/>
    <property type="match status" value="1"/>
</dbReference>
<dbReference type="PANTHER" id="PTHR35841:SF1">
    <property type="entry name" value="PHOSPHONATES-BINDING PERIPLASMIC PROTEIN"/>
    <property type="match status" value="1"/>
</dbReference>
<gene>
    <name evidence="3" type="primary">phnD</name>
    <name evidence="3" type="ORF">JFY56_11285</name>
</gene>
<comment type="caution">
    <text evidence="3">The sequence shown here is derived from an EMBL/GenBank/DDBJ whole genome shotgun (WGS) entry which is preliminary data.</text>
</comment>
<dbReference type="NCBIfam" id="TIGR03431">
    <property type="entry name" value="PhnD"/>
    <property type="match status" value="1"/>
</dbReference>
<dbReference type="Proteomes" id="UP000669060">
    <property type="component" value="Unassembled WGS sequence"/>
</dbReference>
<dbReference type="Gene3D" id="1.20.58.90">
    <property type="match status" value="1"/>
</dbReference>
<organism evidence="3 4">
    <name type="scientific">Pseudomonas schmalbachii</name>
    <dbReference type="NCBI Taxonomy" id="2816993"/>
    <lineage>
        <taxon>Bacteria</taxon>
        <taxon>Pseudomonadati</taxon>
        <taxon>Pseudomonadota</taxon>
        <taxon>Gammaproteobacteria</taxon>
        <taxon>Pseudomonadales</taxon>
        <taxon>Pseudomonadaceae</taxon>
        <taxon>Pseudomonas</taxon>
    </lineage>
</organism>
<sequence>MRNSWRPLLLAATTVIGLAGGPLARANEAPLNFGIISTEASQNQERLWKPFLADMSKALGREVKPFYATDYAGVIQAMRFNKVDIAWYGNKAAMEAVDRADGQVFAQTVAANGDPGYWSLLLVNKQSPYQTLDALLADAGKLTFGNGDPNSTSGYLVPGYYVFAQRNLDPNKIFKRTLNANHEANALSVANGLVDVATCNTESLERLQITQPEKAAKLRILWKSPLIPSDPLVWRKALPQDLKQKVQDFLFSYGRDAHEKEVLKNLQWSRLQASDDDQLLPIRQLALYQQRGKVEGDGSLSAADKARQLEEIDQRLKAIGERMETLGKSAPQAAQAG</sequence>
<dbReference type="InterPro" id="IPR005770">
    <property type="entry name" value="PhnD"/>
</dbReference>
<keyword evidence="2" id="KW-0732">Signal</keyword>
<accession>A0ABS3TQ73</accession>
<dbReference type="InterPro" id="IPR017797">
    <property type="entry name" value="Phosphnate-bd"/>
</dbReference>
<dbReference type="RefSeq" id="WP_208313765.1">
    <property type="nucleotide sequence ID" value="NZ_JAELYA010000004.1"/>
</dbReference>
<evidence type="ECO:0000313" key="3">
    <source>
        <dbReference type="EMBL" id="MBO3275807.1"/>
    </source>
</evidence>
<name>A0ABS3TQ73_9PSED</name>
<evidence type="ECO:0000256" key="1">
    <source>
        <dbReference type="ARBA" id="ARBA00007162"/>
    </source>
</evidence>
<dbReference type="PANTHER" id="PTHR35841">
    <property type="entry name" value="PHOSPHONATES-BINDING PERIPLASMIC PROTEIN"/>
    <property type="match status" value="1"/>
</dbReference>
<protein>
    <submittedName>
        <fullName evidence="3">Phosphonate ABC transporter substrate-binding protein</fullName>
    </submittedName>
</protein>
<reference evidence="3 4" key="1">
    <citation type="submission" date="2020-12" db="EMBL/GenBank/DDBJ databases">
        <title>Pseudomonas schmalbachii sp. nov. isolated from millipede gut.</title>
        <authorList>
            <person name="Shelomi M."/>
        </authorList>
    </citation>
    <scope>NUCLEOTIDE SEQUENCE [LARGE SCALE GENOMIC DNA]</scope>
    <source>
        <strain evidence="3 4">Milli4</strain>
    </source>
</reference>
<dbReference type="Gene3D" id="3.40.190.10">
    <property type="entry name" value="Periplasmic binding protein-like II"/>
    <property type="match status" value="2"/>
</dbReference>
<dbReference type="SUPFAM" id="SSF53850">
    <property type="entry name" value="Periplasmic binding protein-like II"/>
    <property type="match status" value="1"/>
</dbReference>
<evidence type="ECO:0000313" key="4">
    <source>
        <dbReference type="Proteomes" id="UP000669060"/>
    </source>
</evidence>
<evidence type="ECO:0000256" key="2">
    <source>
        <dbReference type="ARBA" id="ARBA00022729"/>
    </source>
</evidence>